<feature type="region of interest" description="Disordered" evidence="1">
    <location>
        <begin position="36"/>
        <end position="79"/>
    </location>
</feature>
<proteinExistence type="predicted"/>
<name>A0A0D9VDF8_9ORYZ</name>
<reference evidence="3" key="2">
    <citation type="submission" date="2013-12" db="EMBL/GenBank/DDBJ databases">
        <authorList>
            <person name="Yu Y."/>
            <person name="Lee S."/>
            <person name="de Baynast K."/>
            <person name="Wissotski M."/>
            <person name="Liu L."/>
            <person name="Talag J."/>
            <person name="Goicoechea J."/>
            <person name="Angelova A."/>
            <person name="Jetty R."/>
            <person name="Kudrna D."/>
            <person name="Golser W."/>
            <person name="Rivera L."/>
            <person name="Zhang J."/>
            <person name="Wing R."/>
        </authorList>
    </citation>
    <scope>NUCLEOTIDE SEQUENCE</scope>
</reference>
<reference evidence="2 3" key="1">
    <citation type="submission" date="2012-08" db="EMBL/GenBank/DDBJ databases">
        <title>Oryza genome evolution.</title>
        <authorList>
            <person name="Wing R.A."/>
        </authorList>
    </citation>
    <scope>NUCLEOTIDE SEQUENCE</scope>
</reference>
<accession>A0A0D9VDF8</accession>
<organism evidence="2 3">
    <name type="scientific">Leersia perrieri</name>
    <dbReference type="NCBI Taxonomy" id="77586"/>
    <lineage>
        <taxon>Eukaryota</taxon>
        <taxon>Viridiplantae</taxon>
        <taxon>Streptophyta</taxon>
        <taxon>Embryophyta</taxon>
        <taxon>Tracheophyta</taxon>
        <taxon>Spermatophyta</taxon>
        <taxon>Magnoliopsida</taxon>
        <taxon>Liliopsida</taxon>
        <taxon>Poales</taxon>
        <taxon>Poaceae</taxon>
        <taxon>BOP clade</taxon>
        <taxon>Oryzoideae</taxon>
        <taxon>Oryzeae</taxon>
        <taxon>Oryzinae</taxon>
        <taxon>Leersia</taxon>
    </lineage>
</organism>
<dbReference type="Proteomes" id="UP000032180">
    <property type="component" value="Chromosome 2"/>
</dbReference>
<dbReference type="AlphaFoldDB" id="A0A0D9VDF8"/>
<protein>
    <submittedName>
        <fullName evidence="2">Uncharacterized protein</fullName>
    </submittedName>
</protein>
<keyword evidence="3" id="KW-1185">Reference proteome</keyword>
<sequence>MAAVTAGVEDDDCSDVELGGQVVQIPFPGSRVPLSSSFSFDERSGMATTTDIRDDDDGNDNDRVGGDDAAYGRHGGRTEWPERKKIRTLMSILRSAN</sequence>
<dbReference type="EnsemblPlants" id="LPERR02G06630.1">
    <property type="protein sequence ID" value="LPERR02G06630.1"/>
    <property type="gene ID" value="LPERR02G06630"/>
</dbReference>
<dbReference type="Gramene" id="LPERR02G06630.1">
    <property type="protein sequence ID" value="LPERR02G06630.1"/>
    <property type="gene ID" value="LPERR02G06630"/>
</dbReference>
<dbReference type="HOGENOM" id="CLU_2349801_0_0_1"/>
<evidence type="ECO:0000313" key="2">
    <source>
        <dbReference type="EnsemblPlants" id="LPERR02G06630.1"/>
    </source>
</evidence>
<reference evidence="2" key="3">
    <citation type="submission" date="2015-04" db="UniProtKB">
        <authorList>
            <consortium name="EnsemblPlants"/>
        </authorList>
    </citation>
    <scope>IDENTIFICATION</scope>
</reference>
<evidence type="ECO:0000313" key="3">
    <source>
        <dbReference type="Proteomes" id="UP000032180"/>
    </source>
</evidence>
<evidence type="ECO:0000256" key="1">
    <source>
        <dbReference type="SAM" id="MobiDB-lite"/>
    </source>
</evidence>